<keyword evidence="8" id="KW-0333">Golgi apparatus</keyword>
<feature type="region of interest" description="Disordered" evidence="10">
    <location>
        <begin position="276"/>
        <end position="308"/>
    </location>
</feature>
<organism evidence="13 14">
    <name type="scientific">Rhodotorula taiwanensis</name>
    <dbReference type="NCBI Taxonomy" id="741276"/>
    <lineage>
        <taxon>Eukaryota</taxon>
        <taxon>Fungi</taxon>
        <taxon>Dikarya</taxon>
        <taxon>Basidiomycota</taxon>
        <taxon>Pucciniomycotina</taxon>
        <taxon>Microbotryomycetes</taxon>
        <taxon>Sporidiobolales</taxon>
        <taxon>Sporidiobolaceae</taxon>
        <taxon>Rhodotorula</taxon>
    </lineage>
</organism>
<feature type="transmembrane region" description="Helical" evidence="11">
    <location>
        <begin position="31"/>
        <end position="50"/>
    </location>
</feature>
<dbReference type="Proteomes" id="UP000237144">
    <property type="component" value="Unassembled WGS sequence"/>
</dbReference>
<comment type="subcellular location">
    <subcellularLocation>
        <location evidence="2">Golgi apparatus membrane</location>
        <topology evidence="2">Multi-pass membrane protein</topology>
    </subcellularLocation>
</comment>
<evidence type="ECO:0000256" key="9">
    <source>
        <dbReference type="ARBA" id="ARBA00023136"/>
    </source>
</evidence>
<accession>A0A2S5B5J1</accession>
<feature type="transmembrane region" description="Helical" evidence="11">
    <location>
        <begin position="225"/>
        <end position="246"/>
    </location>
</feature>
<dbReference type="GO" id="GO:0000022">
    <property type="term" value="P:mitotic spindle elongation"/>
    <property type="evidence" value="ECO:0007669"/>
    <property type="project" value="TreeGrafter"/>
</dbReference>
<comment type="function">
    <text evidence="1">Golgi membrane protein involved in vesicular trafficking and spindle migration.</text>
</comment>
<keyword evidence="7 11" id="KW-1133">Transmembrane helix</keyword>
<dbReference type="OrthoDB" id="166803at2759"/>
<comment type="caution">
    <text evidence="13">The sequence shown here is derived from an EMBL/GenBank/DDBJ whole genome shotgun (WGS) entry which is preliminary data.</text>
</comment>
<evidence type="ECO:0000256" key="3">
    <source>
        <dbReference type="ARBA" id="ARBA00008640"/>
    </source>
</evidence>
<proteinExistence type="inferred from homology"/>
<dbReference type="InterPro" id="IPR032816">
    <property type="entry name" value="VTT_dom"/>
</dbReference>
<feature type="compositionally biased region" description="Gly residues" evidence="10">
    <location>
        <begin position="377"/>
        <end position="391"/>
    </location>
</feature>
<feature type="transmembrane region" description="Helical" evidence="11">
    <location>
        <begin position="145"/>
        <end position="163"/>
    </location>
</feature>
<evidence type="ECO:0000256" key="5">
    <source>
        <dbReference type="ARBA" id="ARBA00020673"/>
    </source>
</evidence>
<feature type="transmembrane region" description="Helical" evidence="11">
    <location>
        <begin position="97"/>
        <end position="125"/>
    </location>
</feature>
<evidence type="ECO:0000256" key="10">
    <source>
        <dbReference type="SAM" id="MobiDB-lite"/>
    </source>
</evidence>
<keyword evidence="6 11" id="KW-0812">Transmembrane</keyword>
<feature type="compositionally biased region" description="Acidic residues" evidence="10">
    <location>
        <begin position="401"/>
        <end position="410"/>
    </location>
</feature>
<evidence type="ECO:0000256" key="8">
    <source>
        <dbReference type="ARBA" id="ARBA00023034"/>
    </source>
</evidence>
<feature type="transmembrane region" description="Helical" evidence="11">
    <location>
        <begin position="71"/>
        <end position="91"/>
    </location>
</feature>
<feature type="transmembrane region" description="Helical" evidence="11">
    <location>
        <begin position="183"/>
        <end position="204"/>
    </location>
</feature>
<reference evidence="13 14" key="1">
    <citation type="journal article" date="2018" name="Front. Microbiol.">
        <title>Prospects for Fungal Bioremediation of Acidic Radioactive Waste Sites: Characterization and Genome Sequence of Rhodotorula taiwanensis MD1149.</title>
        <authorList>
            <person name="Tkavc R."/>
            <person name="Matrosova V.Y."/>
            <person name="Grichenko O.E."/>
            <person name="Gostincar C."/>
            <person name="Volpe R.P."/>
            <person name="Klimenkova P."/>
            <person name="Gaidamakova E.K."/>
            <person name="Zhou C.E."/>
            <person name="Stewart B.J."/>
            <person name="Lyman M.G."/>
            <person name="Malfatti S.A."/>
            <person name="Rubinfeld B."/>
            <person name="Courtot M."/>
            <person name="Singh J."/>
            <person name="Dalgard C.L."/>
            <person name="Hamilton T."/>
            <person name="Frey K.G."/>
            <person name="Gunde-Cimerman N."/>
            <person name="Dugan L."/>
            <person name="Daly M.J."/>
        </authorList>
    </citation>
    <scope>NUCLEOTIDE SEQUENCE [LARGE SCALE GENOMIC DNA]</scope>
    <source>
        <strain evidence="13 14">MD1149</strain>
    </source>
</reference>
<protein>
    <recommendedName>
        <fullName evidence="4">Golgi apparatus membrane protein TVP38</fullName>
    </recommendedName>
    <alternativeName>
        <fullName evidence="5">Golgi apparatus membrane protein tvp38</fullName>
    </alternativeName>
</protein>
<evidence type="ECO:0000259" key="12">
    <source>
        <dbReference type="Pfam" id="PF09335"/>
    </source>
</evidence>
<dbReference type="Pfam" id="PF09335">
    <property type="entry name" value="VTT_dom"/>
    <property type="match status" value="1"/>
</dbReference>
<evidence type="ECO:0000313" key="13">
    <source>
        <dbReference type="EMBL" id="POY71981.1"/>
    </source>
</evidence>
<evidence type="ECO:0000256" key="1">
    <source>
        <dbReference type="ARBA" id="ARBA00002978"/>
    </source>
</evidence>
<dbReference type="PANTHER" id="PTHR47549:SF1">
    <property type="entry name" value="GOLGI APPARATUS MEMBRANE PROTEIN TVP38"/>
    <property type="match status" value="1"/>
</dbReference>
<dbReference type="AlphaFoldDB" id="A0A2S5B5J1"/>
<evidence type="ECO:0000313" key="14">
    <source>
        <dbReference type="Proteomes" id="UP000237144"/>
    </source>
</evidence>
<feature type="domain" description="VTT" evidence="12">
    <location>
        <begin position="96"/>
        <end position="205"/>
    </location>
</feature>
<evidence type="ECO:0000256" key="7">
    <source>
        <dbReference type="ARBA" id="ARBA00022989"/>
    </source>
</evidence>
<dbReference type="GO" id="GO:0000139">
    <property type="term" value="C:Golgi membrane"/>
    <property type="evidence" value="ECO:0007669"/>
    <property type="project" value="UniProtKB-SubCell"/>
</dbReference>
<evidence type="ECO:0000256" key="6">
    <source>
        <dbReference type="ARBA" id="ARBA00022692"/>
    </source>
</evidence>
<dbReference type="PANTHER" id="PTHR47549">
    <property type="entry name" value="GOLGI APPARATUS MEMBRANE PROTEIN TVP38-RELATED"/>
    <property type="match status" value="1"/>
</dbReference>
<gene>
    <name evidence="13" type="ORF">BMF94_4990</name>
</gene>
<name>A0A2S5B5J1_9BASI</name>
<feature type="region of interest" description="Disordered" evidence="10">
    <location>
        <begin position="322"/>
        <end position="437"/>
    </location>
</feature>
<keyword evidence="9 11" id="KW-0472">Membrane</keyword>
<keyword evidence="14" id="KW-1185">Reference proteome</keyword>
<comment type="similarity">
    <text evidence="3">Belongs to the TVP38/TMEM64 family.</text>
</comment>
<sequence>MDYVRVAIERSEHLGQLALDRYRSLSRTGKAAVWAYAALHVVFGAAFWIIGPEKIFAWFAGLADQVREMRFGWLLLSAIIVVTSMPPLVGYGTAQTLVGFAFGVMPGFFISAGACLAGGAFAFLLVRRLVNLFAPYIRRDKTFAALSRAVRVKGLPLIILLRLCPFPYPYSNAFFASIETVSFTEFMLATLTITPKLLLHVFIGHRTYLFADPDSRHKMDPTARWINGVFMVVGTVLGAGTSYYLYKLTMRYVEESSEGEEQDALEAGLLQDVDELLGPSGRRDEDDDGISDDAARPPRIYDGTLGGPGAVEAVAGQKAVPEGALLDVGTDEEPTRSSVKGPRLAAAADEEADGWGDAFSDYSGRGQDSVELDSRSGAGGPATKNGGGGGHSRADSLAWGLDDDDKDGGDDTAGQQQGAELEEMQASPALTTKKRLD</sequence>
<dbReference type="InterPro" id="IPR051076">
    <property type="entry name" value="Golgi_membrane_TVP38/TMEM64"/>
</dbReference>
<dbReference type="STRING" id="741276.A0A2S5B5J1"/>
<evidence type="ECO:0000256" key="11">
    <source>
        <dbReference type="SAM" id="Phobius"/>
    </source>
</evidence>
<evidence type="ECO:0000256" key="4">
    <source>
        <dbReference type="ARBA" id="ARBA00013533"/>
    </source>
</evidence>
<dbReference type="EMBL" id="PJQD01000063">
    <property type="protein sequence ID" value="POY71981.1"/>
    <property type="molecule type" value="Genomic_DNA"/>
</dbReference>
<dbReference type="GO" id="GO:0016192">
    <property type="term" value="P:vesicle-mediated transport"/>
    <property type="evidence" value="ECO:0007669"/>
    <property type="project" value="TreeGrafter"/>
</dbReference>
<evidence type="ECO:0000256" key="2">
    <source>
        <dbReference type="ARBA" id="ARBA00004653"/>
    </source>
</evidence>